<dbReference type="PANTHER" id="PTHR43249">
    <property type="entry name" value="UDP-N-ACETYL-2-AMINO-2-DEOXY-D-GLUCURONATE OXIDASE"/>
    <property type="match status" value="1"/>
</dbReference>
<evidence type="ECO:0000259" key="2">
    <source>
        <dbReference type="Pfam" id="PF22725"/>
    </source>
</evidence>
<dbReference type="EMBL" id="BEHT01000022">
    <property type="protein sequence ID" value="GBC99171.1"/>
    <property type="molecule type" value="Genomic_DNA"/>
</dbReference>
<accession>A0A2H5XDB0</accession>
<feature type="domain" description="GFO/IDH/MocA-like oxidoreductase" evidence="2">
    <location>
        <begin position="135"/>
        <end position="277"/>
    </location>
</feature>
<dbReference type="Proteomes" id="UP000236173">
    <property type="component" value="Unassembled WGS sequence"/>
</dbReference>
<proteinExistence type="predicted"/>
<evidence type="ECO:0000313" key="4">
    <source>
        <dbReference type="Proteomes" id="UP000236173"/>
    </source>
</evidence>
<evidence type="ECO:0000259" key="1">
    <source>
        <dbReference type="Pfam" id="PF01408"/>
    </source>
</evidence>
<feature type="domain" description="Gfo/Idh/MocA-like oxidoreductase N-terminal" evidence="1">
    <location>
        <begin position="7"/>
        <end position="124"/>
    </location>
</feature>
<name>A0A2H5XDB0_9BACT</name>
<dbReference type="EC" id="1.1.1.292" evidence="3"/>
<organism evidence="3 4">
    <name type="scientific">Candidatus Fervidibacter japonicus</name>
    <dbReference type="NCBI Taxonomy" id="2035412"/>
    <lineage>
        <taxon>Bacteria</taxon>
        <taxon>Candidatus Fervidibacterota</taxon>
        <taxon>Candidatus Fervidibacter</taxon>
    </lineage>
</organism>
<evidence type="ECO:0000313" key="3">
    <source>
        <dbReference type="EMBL" id="GBC99171.1"/>
    </source>
</evidence>
<dbReference type="SUPFAM" id="SSF55347">
    <property type="entry name" value="Glyceraldehyde-3-phosphate dehydrogenase-like, C-terminal domain"/>
    <property type="match status" value="1"/>
</dbReference>
<dbReference type="InterPro" id="IPR052515">
    <property type="entry name" value="Gfo/Idh/MocA_Oxidoreductase"/>
</dbReference>
<dbReference type="SUPFAM" id="SSF51735">
    <property type="entry name" value="NAD(P)-binding Rossmann-fold domains"/>
    <property type="match status" value="1"/>
</dbReference>
<keyword evidence="3" id="KW-0560">Oxidoreductase</keyword>
<dbReference type="InterPro" id="IPR000683">
    <property type="entry name" value="Gfo/Idh/MocA-like_OxRdtase_N"/>
</dbReference>
<dbReference type="GO" id="GO:0033712">
    <property type="term" value="F:1,5-anhydro-D-fructose reductase (1,5-anhydro-D-mannitol-forming) activity"/>
    <property type="evidence" value="ECO:0007669"/>
    <property type="project" value="UniProtKB-EC"/>
</dbReference>
<dbReference type="Pfam" id="PF22725">
    <property type="entry name" value="GFO_IDH_MocA_C3"/>
    <property type="match status" value="1"/>
</dbReference>
<dbReference type="Gene3D" id="3.30.360.10">
    <property type="entry name" value="Dihydrodipicolinate Reductase, domain 2"/>
    <property type="match status" value="1"/>
</dbReference>
<comment type="caution">
    <text evidence="3">The sequence shown here is derived from an EMBL/GenBank/DDBJ whole genome shotgun (WGS) entry which is preliminary data.</text>
</comment>
<dbReference type="InterPro" id="IPR036291">
    <property type="entry name" value="NAD(P)-bd_dom_sf"/>
</dbReference>
<protein>
    <submittedName>
        <fullName evidence="3">1,5-anhydro-D-fructose reductase</fullName>
        <ecNumber evidence="3">1.1.1.292</ecNumber>
    </submittedName>
</protein>
<dbReference type="PANTHER" id="PTHR43249:SF1">
    <property type="entry name" value="D-GLUCOSIDE 3-DEHYDROGENASE"/>
    <property type="match status" value="1"/>
</dbReference>
<sequence length="353" mass="39025">MSVGEGVRVGLIGVGGIAQAAHLPNLRALGTSVVAVADAVAERARQAAQQYGVPHAYDDYRALLKRDDVDAVIVAVPTYLHYPVVTAALKAGKHVLCEKPPAMNEREAERMAELSEQQGLVLMYALQMRYRRDSQALKQLIERGELGEVYLGRAVYLRRRGAPAGWFTRKSQSGGGPLLDIGVHVIDLTWWLMGKPQPVSAAGFTFQKIGAKGVRLDRGWHPADVRERREQEVVYEVEDYAGGFIRFDNGAVLLFEVSWQLNDKERWGSTVCGTKAGASLPPPELYTEVLGEGVTVNLRVDEGNAYQEEMREFLSCIKEKRQPLTNARDGVTVMKMLTALYRSAEQGKEVSIK</sequence>
<dbReference type="GO" id="GO:0000166">
    <property type="term" value="F:nucleotide binding"/>
    <property type="evidence" value="ECO:0007669"/>
    <property type="project" value="InterPro"/>
</dbReference>
<dbReference type="Gene3D" id="3.40.50.720">
    <property type="entry name" value="NAD(P)-binding Rossmann-like Domain"/>
    <property type="match status" value="1"/>
</dbReference>
<dbReference type="Pfam" id="PF01408">
    <property type="entry name" value="GFO_IDH_MocA"/>
    <property type="match status" value="1"/>
</dbReference>
<dbReference type="AlphaFoldDB" id="A0A2H5XDB0"/>
<dbReference type="InterPro" id="IPR055170">
    <property type="entry name" value="GFO_IDH_MocA-like_dom"/>
</dbReference>
<reference evidence="4" key="1">
    <citation type="submission" date="2017-09" db="EMBL/GenBank/DDBJ databases">
        <title>Metaegenomics of thermophilic ammonia-oxidizing enrichment culture.</title>
        <authorList>
            <person name="Kato S."/>
            <person name="Suzuki K."/>
        </authorList>
    </citation>
    <scope>NUCLEOTIDE SEQUENCE [LARGE SCALE GENOMIC DNA]</scope>
</reference>
<gene>
    <name evidence="3" type="primary">afr_6</name>
    <name evidence="3" type="ORF">HRbin17_01692</name>
</gene>